<dbReference type="EMBL" id="JACMSC010000007">
    <property type="protein sequence ID" value="KAG6513859.1"/>
    <property type="molecule type" value="Genomic_DNA"/>
</dbReference>
<proteinExistence type="predicted"/>
<keyword evidence="2" id="KW-0964">Secreted</keyword>
<protein>
    <recommendedName>
        <fullName evidence="8">Expansin-like B1</fullName>
    </recommendedName>
</protein>
<evidence type="ECO:0000256" key="3">
    <source>
        <dbReference type="SAM" id="SignalP"/>
    </source>
</evidence>
<evidence type="ECO:0000259" key="5">
    <source>
        <dbReference type="PROSITE" id="PS50843"/>
    </source>
</evidence>
<dbReference type="PANTHER" id="PTHR31692:SF92">
    <property type="entry name" value="EXPANSIN-LIKE B1"/>
    <property type="match status" value="1"/>
</dbReference>
<dbReference type="Gene3D" id="2.40.40.10">
    <property type="entry name" value="RlpA-like domain"/>
    <property type="match status" value="1"/>
</dbReference>
<feature type="chain" id="PRO_5035178724" description="Expansin-like B1" evidence="3">
    <location>
        <begin position="28"/>
        <end position="256"/>
    </location>
</feature>
<sequence length="256" mass="28048">MGCPCTEHFFLIFFSLIIILQYAPASATTAGTSCSTCFSRTRAVYYSNSEHQGTETGACEYGVMGATLYGGDVSASAKLYRDGVGCGACYQVRCTNRRYCSREGVSVVITDHGASDGADFILSMHAFANLGQSAYAGTLLVALGVVDVDYPNKNITFKMDHSADFPYYFAFQIWFQQGDRDIVAVQLCETESLSCKLMERSHGAVWAMGSPPEGPLSVRMLLSGEEDRVETWLVPPNDIPEFWRANDVYDSGIQVE</sequence>
<dbReference type="PROSITE" id="PS50842">
    <property type="entry name" value="EXPANSIN_EG45"/>
    <property type="match status" value="1"/>
</dbReference>
<reference evidence="6 7" key="1">
    <citation type="submission" date="2020-08" db="EMBL/GenBank/DDBJ databases">
        <title>Plant Genome Project.</title>
        <authorList>
            <person name="Zhang R.-G."/>
        </authorList>
    </citation>
    <scope>NUCLEOTIDE SEQUENCE [LARGE SCALE GENOMIC DNA]</scope>
    <source>
        <tissue evidence="6">Rhizome</tissue>
    </source>
</reference>
<feature type="domain" description="Expansin-like EG45" evidence="4">
    <location>
        <begin position="56"/>
        <end position="150"/>
    </location>
</feature>
<dbReference type="InterPro" id="IPR036749">
    <property type="entry name" value="Expansin_CBD_sf"/>
</dbReference>
<evidence type="ECO:0000256" key="2">
    <source>
        <dbReference type="ARBA" id="ARBA00022525"/>
    </source>
</evidence>
<comment type="caution">
    <text evidence="6">The sequence shown here is derived from an EMBL/GenBank/DDBJ whole genome shotgun (WGS) entry which is preliminary data.</text>
</comment>
<dbReference type="GO" id="GO:0005576">
    <property type="term" value="C:extracellular region"/>
    <property type="evidence" value="ECO:0007669"/>
    <property type="project" value="UniProtKB-SubCell"/>
</dbReference>
<feature type="signal peptide" evidence="3">
    <location>
        <begin position="1"/>
        <end position="27"/>
    </location>
</feature>
<dbReference type="Gene3D" id="2.60.40.760">
    <property type="entry name" value="Expansin, cellulose-binding-like domain"/>
    <property type="match status" value="1"/>
</dbReference>
<keyword evidence="3" id="KW-0732">Signal</keyword>
<comment type="subcellular location">
    <subcellularLocation>
        <location evidence="1">Secreted</location>
    </subcellularLocation>
</comment>
<evidence type="ECO:0000259" key="4">
    <source>
        <dbReference type="PROSITE" id="PS50842"/>
    </source>
</evidence>
<dbReference type="Pfam" id="PF03330">
    <property type="entry name" value="DPBB_1"/>
    <property type="match status" value="1"/>
</dbReference>
<dbReference type="SUPFAM" id="SSF50685">
    <property type="entry name" value="Barwin-like endoglucanases"/>
    <property type="match status" value="1"/>
</dbReference>
<dbReference type="PROSITE" id="PS50843">
    <property type="entry name" value="EXPANSIN_CBD"/>
    <property type="match status" value="1"/>
</dbReference>
<dbReference type="SUPFAM" id="SSF49590">
    <property type="entry name" value="PHL pollen allergen"/>
    <property type="match status" value="1"/>
</dbReference>
<evidence type="ECO:0000313" key="6">
    <source>
        <dbReference type="EMBL" id="KAG6513859.1"/>
    </source>
</evidence>
<dbReference type="InterPro" id="IPR036908">
    <property type="entry name" value="RlpA-like_sf"/>
</dbReference>
<evidence type="ECO:0000256" key="1">
    <source>
        <dbReference type="ARBA" id="ARBA00004613"/>
    </source>
</evidence>
<name>A0A8J5LD03_ZINOF</name>
<accession>A0A8J5LD03</accession>
<gene>
    <name evidence="6" type="ORF">ZIOFF_024196</name>
</gene>
<dbReference type="InterPro" id="IPR009009">
    <property type="entry name" value="RlpA-like_DPBB"/>
</dbReference>
<dbReference type="InterPro" id="IPR007117">
    <property type="entry name" value="Expansin_CBD"/>
</dbReference>
<dbReference type="Pfam" id="PF01357">
    <property type="entry name" value="Expansin_C"/>
    <property type="match status" value="1"/>
</dbReference>
<evidence type="ECO:0000313" key="7">
    <source>
        <dbReference type="Proteomes" id="UP000734854"/>
    </source>
</evidence>
<organism evidence="6 7">
    <name type="scientific">Zingiber officinale</name>
    <name type="common">Ginger</name>
    <name type="synonym">Amomum zingiber</name>
    <dbReference type="NCBI Taxonomy" id="94328"/>
    <lineage>
        <taxon>Eukaryota</taxon>
        <taxon>Viridiplantae</taxon>
        <taxon>Streptophyta</taxon>
        <taxon>Embryophyta</taxon>
        <taxon>Tracheophyta</taxon>
        <taxon>Spermatophyta</taxon>
        <taxon>Magnoliopsida</taxon>
        <taxon>Liliopsida</taxon>
        <taxon>Zingiberales</taxon>
        <taxon>Zingiberaceae</taxon>
        <taxon>Zingiber</taxon>
    </lineage>
</organism>
<dbReference type="InterPro" id="IPR007112">
    <property type="entry name" value="Expansin/allergen_DPBB_dom"/>
</dbReference>
<dbReference type="AlphaFoldDB" id="A0A8J5LD03"/>
<dbReference type="PANTHER" id="PTHR31692">
    <property type="entry name" value="EXPANSIN-B3"/>
    <property type="match status" value="1"/>
</dbReference>
<evidence type="ECO:0008006" key="8">
    <source>
        <dbReference type="Google" id="ProtNLM"/>
    </source>
</evidence>
<keyword evidence="7" id="KW-1185">Reference proteome</keyword>
<feature type="domain" description="Expansin-like CBD" evidence="5">
    <location>
        <begin position="167"/>
        <end position="251"/>
    </location>
</feature>
<dbReference type="Proteomes" id="UP000734854">
    <property type="component" value="Unassembled WGS sequence"/>
</dbReference>